<dbReference type="GO" id="GO:0045202">
    <property type="term" value="C:synapse"/>
    <property type="evidence" value="ECO:0007669"/>
    <property type="project" value="GOC"/>
</dbReference>
<dbReference type="OrthoDB" id="10010417at2759"/>
<protein>
    <submittedName>
        <fullName evidence="15">DRD3 protein</fullName>
    </submittedName>
</protein>
<feature type="transmembrane region" description="Helical" evidence="13">
    <location>
        <begin position="496"/>
        <end position="518"/>
    </location>
</feature>
<comment type="subcellular location">
    <subcellularLocation>
        <location evidence="1">Cell membrane</location>
        <topology evidence="1">Multi-pass membrane protein</topology>
    </subcellularLocation>
</comment>
<dbReference type="Proteomes" id="UP000838412">
    <property type="component" value="Chromosome 18"/>
</dbReference>
<evidence type="ECO:0000256" key="7">
    <source>
        <dbReference type="ARBA" id="ARBA00023136"/>
    </source>
</evidence>
<comment type="similarity">
    <text evidence="11">Belongs to the G-protein coupled receptor 1 family.</text>
</comment>
<feature type="transmembrane region" description="Helical" evidence="13">
    <location>
        <begin position="185"/>
        <end position="208"/>
    </location>
</feature>
<evidence type="ECO:0000256" key="5">
    <source>
        <dbReference type="ARBA" id="ARBA00022989"/>
    </source>
</evidence>
<feature type="compositionally biased region" description="Polar residues" evidence="12">
    <location>
        <begin position="376"/>
        <end position="396"/>
    </location>
</feature>
<dbReference type="PRINTS" id="PR00237">
    <property type="entry name" value="GPCRRHODOPSN"/>
</dbReference>
<dbReference type="GO" id="GO:0005886">
    <property type="term" value="C:plasma membrane"/>
    <property type="evidence" value="ECO:0007669"/>
    <property type="project" value="UniProtKB-SubCell"/>
</dbReference>
<keyword evidence="9 11" id="KW-0675">Receptor</keyword>
<dbReference type="SUPFAM" id="SSF81321">
    <property type="entry name" value="Family A G protein-coupled receptor-like"/>
    <property type="match status" value="1"/>
</dbReference>
<feature type="transmembrane region" description="Helical" evidence="13">
    <location>
        <begin position="307"/>
        <end position="330"/>
    </location>
</feature>
<dbReference type="PANTHER" id="PTHR24248">
    <property type="entry name" value="ADRENERGIC RECEPTOR-RELATED G-PROTEIN COUPLED RECEPTOR"/>
    <property type="match status" value="1"/>
</dbReference>
<dbReference type="Pfam" id="PF00001">
    <property type="entry name" value="7tm_1"/>
    <property type="match status" value="1"/>
</dbReference>
<evidence type="ECO:0000256" key="13">
    <source>
        <dbReference type="SAM" id="Phobius"/>
    </source>
</evidence>
<feature type="compositionally biased region" description="Polar residues" evidence="12">
    <location>
        <begin position="345"/>
        <end position="354"/>
    </location>
</feature>
<evidence type="ECO:0000256" key="3">
    <source>
        <dbReference type="ARBA" id="ARBA00022610"/>
    </source>
</evidence>
<keyword evidence="8" id="KW-1015">Disulfide bond</keyword>
<keyword evidence="7 13" id="KW-0472">Membrane</keyword>
<dbReference type="PANTHER" id="PTHR24248:SF125">
    <property type="entry name" value="DOPAMINE D2-LIKE RECEPTOR"/>
    <property type="match status" value="1"/>
</dbReference>
<keyword evidence="2" id="KW-1003">Cell membrane</keyword>
<gene>
    <name evidence="15" type="primary">DRD3</name>
    <name evidence="15" type="ORF">BLAG_LOCUS11537</name>
</gene>
<evidence type="ECO:0000256" key="10">
    <source>
        <dbReference type="ARBA" id="ARBA00023224"/>
    </source>
</evidence>
<feature type="domain" description="G-protein coupled receptors family 1 profile" evidence="14">
    <location>
        <begin position="165"/>
        <end position="515"/>
    </location>
</feature>
<evidence type="ECO:0000256" key="8">
    <source>
        <dbReference type="ARBA" id="ARBA00023157"/>
    </source>
</evidence>
<dbReference type="AlphaFoldDB" id="A0A8K0EHC0"/>
<evidence type="ECO:0000256" key="12">
    <source>
        <dbReference type="SAM" id="MobiDB-lite"/>
    </source>
</evidence>
<keyword evidence="5 13" id="KW-1133">Transmembrane helix</keyword>
<dbReference type="GO" id="GO:0001591">
    <property type="term" value="F:dopamine neurotransmitter receptor activity, coupled via Gi/Go"/>
    <property type="evidence" value="ECO:0007669"/>
    <property type="project" value="TreeGrafter"/>
</dbReference>
<accession>A0A8K0EHC0</accession>
<evidence type="ECO:0000313" key="15">
    <source>
        <dbReference type="EMBL" id="CAH1251022.1"/>
    </source>
</evidence>
<name>A0A8K0EHC0_BRALA</name>
<evidence type="ECO:0000259" key="14">
    <source>
        <dbReference type="PROSITE" id="PS50262"/>
    </source>
</evidence>
<feature type="transmembrane region" description="Helical" evidence="13">
    <location>
        <begin position="265"/>
        <end position="287"/>
    </location>
</feature>
<keyword evidence="16" id="KW-1185">Reference proteome</keyword>
<evidence type="ECO:0000256" key="9">
    <source>
        <dbReference type="ARBA" id="ARBA00023170"/>
    </source>
</evidence>
<organism evidence="15 16">
    <name type="scientific">Branchiostoma lanceolatum</name>
    <name type="common">Common lancelet</name>
    <name type="synonym">Amphioxus lanceolatum</name>
    <dbReference type="NCBI Taxonomy" id="7740"/>
    <lineage>
        <taxon>Eukaryota</taxon>
        <taxon>Metazoa</taxon>
        <taxon>Chordata</taxon>
        <taxon>Cephalochordata</taxon>
        <taxon>Leptocardii</taxon>
        <taxon>Amphioxiformes</taxon>
        <taxon>Branchiostomatidae</taxon>
        <taxon>Branchiostoma</taxon>
    </lineage>
</organism>
<dbReference type="PROSITE" id="PS00237">
    <property type="entry name" value="G_PROTEIN_RECEP_F1_1"/>
    <property type="match status" value="1"/>
</dbReference>
<sequence length="540" mass="60498">MGHVLVRRSCWLAPSVFLEVPSPAATASVARKPPEVDCSPSEADYTTVDTLTSSRSVRSRLFTVRSRQHNGRYAEVRLGAVTVTTTPSFHAIGIHSQIMTGNGSEGRNILPTDHAFSWDELFLENATNITEERGMSHHDLDDVKAEFLNYTALLSIPLIVGTIFGNCLVIMAVYRERNLRSITNYFIVSLAVTDALMAVMVMPLAVYFEVMRMWTLGFGMCDVFVTFDVMLCTASIFNLVAISLDRFYAVTWPVHYAKHKSKSRPILTVSLVWLLSFAISCPLLFGVNDPEVGTRQAGTCGLESGDYVIYSSVCSFFIPCTVMLVLYYKILKKIKERTKKLAPKNTMSSAQSGGDTMAMEELSEPNTSRGMHKSETQTTNLGTDDDQSPTNTSQDNNYDDNTMDVRIPGQAYRTSLTTSATAALVDNRREKREKVSLAVIRSKFRIKPRDDFPNKREQKAINVMKIVIGVFLFCWMPFFVANVLQACKSCQVSPTMFSVLTWLGYVNSAVNPVIYTIFNPEFKKAFKKILSCREPSRRVR</sequence>
<evidence type="ECO:0000313" key="16">
    <source>
        <dbReference type="Proteomes" id="UP000838412"/>
    </source>
</evidence>
<dbReference type="InterPro" id="IPR000929">
    <property type="entry name" value="Dopamine_rcpt"/>
</dbReference>
<feature type="transmembrane region" description="Helical" evidence="13">
    <location>
        <begin position="463"/>
        <end position="484"/>
    </location>
</feature>
<dbReference type="GO" id="GO:0004930">
    <property type="term" value="F:G protein-coupled receptor activity"/>
    <property type="evidence" value="ECO:0007669"/>
    <property type="project" value="UniProtKB-KW"/>
</dbReference>
<dbReference type="EMBL" id="OV696703">
    <property type="protein sequence ID" value="CAH1251022.1"/>
    <property type="molecule type" value="Genomic_DNA"/>
</dbReference>
<dbReference type="InterPro" id="IPR017452">
    <property type="entry name" value="GPCR_Rhodpsn_7TM"/>
</dbReference>
<dbReference type="SMART" id="SM01381">
    <property type="entry name" value="7TM_GPCR_Srsx"/>
    <property type="match status" value="1"/>
</dbReference>
<dbReference type="FunFam" id="1.20.1070.10:FF:000523">
    <property type="entry name" value="5-hydroxytryptamine receptor 2B"/>
    <property type="match status" value="1"/>
</dbReference>
<keyword evidence="4 11" id="KW-0812">Transmembrane</keyword>
<feature type="transmembrane region" description="Helical" evidence="13">
    <location>
        <begin position="147"/>
        <end position="173"/>
    </location>
</feature>
<evidence type="ECO:0000256" key="4">
    <source>
        <dbReference type="ARBA" id="ARBA00022692"/>
    </source>
</evidence>
<dbReference type="CDD" id="cd15053">
    <property type="entry name" value="7tmA_D2-like_dopamine_R"/>
    <property type="match status" value="1"/>
</dbReference>
<dbReference type="PRINTS" id="PR00242">
    <property type="entry name" value="DOPAMINER"/>
</dbReference>
<dbReference type="PROSITE" id="PS50262">
    <property type="entry name" value="G_PROTEIN_RECEP_F1_2"/>
    <property type="match status" value="1"/>
</dbReference>
<evidence type="ECO:0000256" key="11">
    <source>
        <dbReference type="RuleBase" id="RU000688"/>
    </source>
</evidence>
<feature type="region of interest" description="Disordered" evidence="12">
    <location>
        <begin position="341"/>
        <end position="404"/>
    </location>
</feature>
<evidence type="ECO:0000256" key="6">
    <source>
        <dbReference type="ARBA" id="ARBA00023040"/>
    </source>
</evidence>
<evidence type="ECO:0000256" key="2">
    <source>
        <dbReference type="ARBA" id="ARBA00022475"/>
    </source>
</evidence>
<evidence type="ECO:0000256" key="1">
    <source>
        <dbReference type="ARBA" id="ARBA00004651"/>
    </source>
</evidence>
<keyword evidence="6 11" id="KW-0297">G-protein coupled receptor</keyword>
<keyword evidence="10 11" id="KW-0807">Transducer</keyword>
<dbReference type="InterPro" id="IPR000276">
    <property type="entry name" value="GPCR_Rhodpsn"/>
</dbReference>
<keyword evidence="3" id="KW-0085">Behavior</keyword>
<reference evidence="15" key="1">
    <citation type="submission" date="2022-01" db="EMBL/GenBank/DDBJ databases">
        <authorList>
            <person name="Braso-Vives M."/>
        </authorList>
    </citation>
    <scope>NUCLEOTIDE SEQUENCE</scope>
</reference>
<feature type="transmembrane region" description="Helical" evidence="13">
    <location>
        <begin position="214"/>
        <end position="244"/>
    </location>
</feature>
<proteinExistence type="inferred from homology"/>
<dbReference type="GO" id="GO:0051378">
    <property type="term" value="F:serotonin binding"/>
    <property type="evidence" value="ECO:0007669"/>
    <property type="project" value="UniProtKB-ARBA"/>
</dbReference>
<dbReference type="Gene3D" id="1.20.1070.10">
    <property type="entry name" value="Rhodopsin 7-helix transmembrane proteins"/>
    <property type="match status" value="1"/>
</dbReference>